<evidence type="ECO:0000256" key="6">
    <source>
        <dbReference type="ARBA" id="ARBA00022679"/>
    </source>
</evidence>
<dbReference type="PROSITE" id="PS50885">
    <property type="entry name" value="HAMP"/>
    <property type="match status" value="1"/>
</dbReference>
<dbReference type="FunFam" id="1.10.287.130:FF:000002">
    <property type="entry name" value="Two-component osmosensing histidine kinase"/>
    <property type="match status" value="1"/>
</dbReference>
<dbReference type="SUPFAM" id="SSF47226">
    <property type="entry name" value="Histidine-containing phosphotransfer domain, HPT domain"/>
    <property type="match status" value="1"/>
</dbReference>
<keyword evidence="12 22" id="KW-1133">Transmembrane helix</keyword>
<dbReference type="InterPro" id="IPR000700">
    <property type="entry name" value="PAS-assoc_C"/>
</dbReference>
<evidence type="ECO:0000256" key="5">
    <source>
        <dbReference type="ARBA" id="ARBA00022553"/>
    </source>
</evidence>
<dbReference type="SMART" id="SM00388">
    <property type="entry name" value="HisKA"/>
    <property type="match status" value="1"/>
</dbReference>
<dbReference type="SUPFAM" id="SSF47384">
    <property type="entry name" value="Homodimeric domain of signal transducing histidine kinase"/>
    <property type="match status" value="1"/>
</dbReference>
<comment type="caution">
    <text evidence="29">The sequence shown here is derived from an EMBL/GenBank/DDBJ whole genome shotgun (WGS) entry which is preliminary data.</text>
</comment>
<dbReference type="InterPro" id="IPR013656">
    <property type="entry name" value="PAS_4"/>
</dbReference>
<keyword evidence="11" id="KW-0067">ATP-binding</keyword>
<feature type="transmembrane region" description="Helical" evidence="22">
    <location>
        <begin position="275"/>
        <end position="297"/>
    </location>
</feature>
<dbReference type="EMBL" id="QURR01000016">
    <property type="protein sequence ID" value="RGE44143.1"/>
    <property type="molecule type" value="Genomic_DNA"/>
</dbReference>
<dbReference type="SUPFAM" id="SSF55785">
    <property type="entry name" value="PYP-like sensor domain (PAS domain)"/>
    <property type="match status" value="2"/>
</dbReference>
<feature type="modified residue" description="Phosphohistidine" evidence="20">
    <location>
        <position position="1220"/>
    </location>
</feature>
<evidence type="ECO:0000256" key="17">
    <source>
        <dbReference type="ARBA" id="ARBA00064003"/>
    </source>
</evidence>
<dbReference type="NCBIfam" id="TIGR00229">
    <property type="entry name" value="sensory_box"/>
    <property type="match status" value="1"/>
</dbReference>
<dbReference type="SUPFAM" id="SSF55874">
    <property type="entry name" value="ATPase domain of HSP90 chaperone/DNA topoisomerase II/histidine kinase"/>
    <property type="match status" value="1"/>
</dbReference>
<dbReference type="Gene3D" id="3.30.450.20">
    <property type="entry name" value="PAS domain"/>
    <property type="match status" value="2"/>
</dbReference>
<dbReference type="InterPro" id="IPR005467">
    <property type="entry name" value="His_kinase_dom"/>
</dbReference>
<evidence type="ECO:0000256" key="18">
    <source>
        <dbReference type="ARBA" id="ARBA00068150"/>
    </source>
</evidence>
<evidence type="ECO:0000256" key="16">
    <source>
        <dbReference type="ARBA" id="ARBA00058004"/>
    </source>
</evidence>
<evidence type="ECO:0000313" key="29">
    <source>
        <dbReference type="EMBL" id="RGE44143.1"/>
    </source>
</evidence>
<dbReference type="InterPro" id="IPR035965">
    <property type="entry name" value="PAS-like_dom_sf"/>
</dbReference>
<evidence type="ECO:0000259" key="25">
    <source>
        <dbReference type="PROSITE" id="PS50112"/>
    </source>
</evidence>
<dbReference type="PROSITE" id="PS50894">
    <property type="entry name" value="HPT"/>
    <property type="match status" value="1"/>
</dbReference>
<feature type="domain" description="PAC" evidence="26">
    <location>
        <begin position="443"/>
        <end position="495"/>
    </location>
</feature>
<feature type="modified residue" description="4-aspartylphosphate" evidence="21">
    <location>
        <position position="936"/>
    </location>
</feature>
<keyword evidence="13" id="KW-0902">Two-component regulatory system</keyword>
<dbReference type="PROSITE" id="PS50112">
    <property type="entry name" value="PAS"/>
    <property type="match status" value="1"/>
</dbReference>
<keyword evidence="10 29" id="KW-0418">Kinase</keyword>
<dbReference type="PROSITE" id="PS50109">
    <property type="entry name" value="HIS_KIN"/>
    <property type="match status" value="1"/>
</dbReference>
<dbReference type="Gene3D" id="1.20.120.160">
    <property type="entry name" value="HPT domain"/>
    <property type="match status" value="1"/>
</dbReference>
<evidence type="ECO:0000256" key="12">
    <source>
        <dbReference type="ARBA" id="ARBA00022989"/>
    </source>
</evidence>
<dbReference type="InterPro" id="IPR000014">
    <property type="entry name" value="PAS"/>
</dbReference>
<keyword evidence="8" id="KW-0732">Signal</keyword>
<keyword evidence="4" id="KW-1003">Cell membrane</keyword>
<comment type="catalytic activity">
    <reaction evidence="1">
        <text>ATP + protein L-histidine = ADP + protein N-phospho-L-histidine.</text>
        <dbReference type="EC" id="2.7.13.3"/>
    </reaction>
</comment>
<dbReference type="InterPro" id="IPR036890">
    <property type="entry name" value="HATPase_C_sf"/>
</dbReference>
<feature type="domain" description="Response regulatory" evidence="24">
    <location>
        <begin position="1034"/>
        <end position="1150"/>
    </location>
</feature>
<feature type="domain" description="HPt" evidence="28">
    <location>
        <begin position="1181"/>
        <end position="1278"/>
    </location>
</feature>
<evidence type="ECO:0000259" key="28">
    <source>
        <dbReference type="PROSITE" id="PS50894"/>
    </source>
</evidence>
<dbReference type="Pfam" id="PF00512">
    <property type="entry name" value="HisKA"/>
    <property type="match status" value="1"/>
</dbReference>
<dbReference type="InterPro" id="IPR036641">
    <property type="entry name" value="HPT_dom_sf"/>
</dbReference>
<evidence type="ECO:0000256" key="4">
    <source>
        <dbReference type="ARBA" id="ARBA00022475"/>
    </source>
</evidence>
<evidence type="ECO:0000256" key="10">
    <source>
        <dbReference type="ARBA" id="ARBA00022777"/>
    </source>
</evidence>
<dbReference type="OrthoDB" id="5290456at2"/>
<protein>
    <recommendedName>
        <fullName evidence="18">Sensory/regulatory protein RpfC</fullName>
        <ecNumber evidence="3">2.7.13.3</ecNumber>
    </recommendedName>
    <alternativeName>
        <fullName evidence="19">Virulence sensor protein BvgS</fullName>
    </alternativeName>
</protein>
<keyword evidence="30" id="KW-1185">Reference proteome</keyword>
<dbReference type="CDD" id="cd00082">
    <property type="entry name" value="HisKA"/>
    <property type="match status" value="1"/>
</dbReference>
<dbReference type="Gene3D" id="1.10.287.130">
    <property type="match status" value="1"/>
</dbReference>
<dbReference type="InterPro" id="IPR008207">
    <property type="entry name" value="Sig_transdc_His_kin_Hpt_dom"/>
</dbReference>
<dbReference type="InterPro" id="IPR003594">
    <property type="entry name" value="HATPase_dom"/>
</dbReference>
<dbReference type="PANTHER" id="PTHR45339:SF1">
    <property type="entry name" value="HYBRID SIGNAL TRANSDUCTION HISTIDINE KINASE J"/>
    <property type="match status" value="1"/>
</dbReference>
<keyword evidence="14" id="KW-0843">Virulence</keyword>
<dbReference type="SMART" id="SM00387">
    <property type="entry name" value="HATPase_c"/>
    <property type="match status" value="1"/>
</dbReference>
<feature type="domain" description="PAS" evidence="25">
    <location>
        <begin position="489"/>
        <end position="566"/>
    </location>
</feature>
<feature type="domain" description="Response regulatory" evidence="24">
    <location>
        <begin position="882"/>
        <end position="1004"/>
    </location>
</feature>
<organism evidence="29 30">
    <name type="scientific">Comamonas testosteroni</name>
    <name type="common">Pseudomonas testosteroni</name>
    <dbReference type="NCBI Taxonomy" id="285"/>
    <lineage>
        <taxon>Bacteria</taxon>
        <taxon>Pseudomonadati</taxon>
        <taxon>Pseudomonadota</taxon>
        <taxon>Betaproteobacteria</taxon>
        <taxon>Burkholderiales</taxon>
        <taxon>Comamonadaceae</taxon>
        <taxon>Comamonas</taxon>
    </lineage>
</organism>
<dbReference type="FunFam" id="3.30.565.10:FF:000010">
    <property type="entry name" value="Sensor histidine kinase RcsC"/>
    <property type="match status" value="1"/>
</dbReference>
<evidence type="ECO:0000256" key="9">
    <source>
        <dbReference type="ARBA" id="ARBA00022741"/>
    </source>
</evidence>
<evidence type="ECO:0000256" key="8">
    <source>
        <dbReference type="ARBA" id="ARBA00022729"/>
    </source>
</evidence>
<dbReference type="PROSITE" id="PS50110">
    <property type="entry name" value="RESPONSE_REGULATORY"/>
    <property type="match status" value="2"/>
</dbReference>
<proteinExistence type="predicted"/>
<evidence type="ECO:0000256" key="14">
    <source>
        <dbReference type="ARBA" id="ARBA00023026"/>
    </source>
</evidence>
<dbReference type="InterPro" id="IPR004358">
    <property type="entry name" value="Sig_transdc_His_kin-like_C"/>
</dbReference>
<dbReference type="InterPro" id="IPR003661">
    <property type="entry name" value="HisK_dim/P_dom"/>
</dbReference>
<feature type="domain" description="Histidine kinase" evidence="23">
    <location>
        <begin position="638"/>
        <end position="860"/>
    </location>
</feature>
<dbReference type="PRINTS" id="PR00344">
    <property type="entry name" value="BCTRLSENSOR"/>
</dbReference>
<dbReference type="InterPro" id="IPR001789">
    <property type="entry name" value="Sig_transdc_resp-reg_receiver"/>
</dbReference>
<dbReference type="CDD" id="cd00130">
    <property type="entry name" value="PAS"/>
    <property type="match status" value="1"/>
</dbReference>
<evidence type="ECO:0000259" key="26">
    <source>
        <dbReference type="PROSITE" id="PS50113"/>
    </source>
</evidence>
<dbReference type="EC" id="2.7.13.3" evidence="3"/>
<evidence type="ECO:0000256" key="7">
    <source>
        <dbReference type="ARBA" id="ARBA00022692"/>
    </source>
</evidence>
<evidence type="ECO:0000256" key="1">
    <source>
        <dbReference type="ARBA" id="ARBA00000085"/>
    </source>
</evidence>
<keyword evidence="6" id="KW-0808">Transferase</keyword>
<keyword evidence="7 22" id="KW-0812">Transmembrane</keyword>
<dbReference type="Pfam" id="PF08448">
    <property type="entry name" value="PAS_4"/>
    <property type="match status" value="1"/>
</dbReference>
<dbReference type="SMART" id="SM00448">
    <property type="entry name" value="REC"/>
    <property type="match status" value="2"/>
</dbReference>
<dbReference type="GO" id="GO:0000155">
    <property type="term" value="F:phosphorelay sensor kinase activity"/>
    <property type="evidence" value="ECO:0007669"/>
    <property type="project" value="InterPro"/>
</dbReference>
<evidence type="ECO:0000256" key="2">
    <source>
        <dbReference type="ARBA" id="ARBA00004651"/>
    </source>
</evidence>
<evidence type="ECO:0000259" key="27">
    <source>
        <dbReference type="PROSITE" id="PS50885"/>
    </source>
</evidence>
<dbReference type="SMART" id="SM00086">
    <property type="entry name" value="PAC"/>
    <property type="match status" value="2"/>
</dbReference>
<evidence type="ECO:0000256" key="13">
    <source>
        <dbReference type="ARBA" id="ARBA00023012"/>
    </source>
</evidence>
<keyword evidence="15 22" id="KW-0472">Membrane</keyword>
<dbReference type="CDD" id="cd18774">
    <property type="entry name" value="PDC2_HK_sensor"/>
    <property type="match status" value="1"/>
</dbReference>
<dbReference type="Proteomes" id="UP000261948">
    <property type="component" value="Unassembled WGS sequence"/>
</dbReference>
<dbReference type="InterPro" id="IPR011006">
    <property type="entry name" value="CheY-like_superfamily"/>
</dbReference>
<keyword evidence="5 21" id="KW-0597">Phosphoprotein</keyword>
<dbReference type="PANTHER" id="PTHR45339">
    <property type="entry name" value="HYBRID SIGNAL TRANSDUCTION HISTIDINE KINASE J"/>
    <property type="match status" value="1"/>
</dbReference>
<dbReference type="Gene3D" id="3.30.565.10">
    <property type="entry name" value="Histidine kinase-like ATPase, C-terminal domain"/>
    <property type="match status" value="1"/>
</dbReference>
<dbReference type="GO" id="GO:0005524">
    <property type="term" value="F:ATP binding"/>
    <property type="evidence" value="ECO:0007669"/>
    <property type="project" value="UniProtKB-KW"/>
</dbReference>
<comment type="subunit">
    <text evidence="17">At low DSF concentrations, interacts with RpfF.</text>
</comment>
<name>A0A373FJ40_COMTE</name>
<evidence type="ECO:0000256" key="15">
    <source>
        <dbReference type="ARBA" id="ARBA00023136"/>
    </source>
</evidence>
<sequence>MPKRMLDSLRQPSLRLTIIAMVLLVLVPTLGVVMVTLFNTSKSFYDASTRQLLETARTVARSTANELELTSSVLLNLAELHSDGDHLQHRGASSFANGRYELYELSGQKGRWDFVDESPQLQAVKDLAVAAAQTGRPQVSNILEGTGQALKMVMAVPEISGTAHVRVATLVTSPADLIHSLSKHSENNLSVILAVTDGAGRIMGRSVDGERFIGRPVPDWKTLKETGSESGSFKATTLEGKQIMFAFQTIAGTPGWVAVVGESASSFDQRWQQPIMVMLIASTVTILFALLLAILLVQRALRPIRHLADRAKRIASGQTTAATSIGDDVPPSFIAEFEALRVSLNEADKVLNQSLDESRRAAQLAQENNEVLRAAERQAKLGHWSLDVKSGVMTSSEMMSVLYGDESEPKEVHASALKDRMVDESAQRILAAVQKCVETGESYSMEVEHRRTDGSTFAAYVRGTPVFDEEGKVVKITGIMQDISERKEQRERLTALADNLPSGVIFRLERDAQRYLTLTFLSAGLEPLTGLSASEILANPRKLVAAIPADSVQHMMQVLRTATRAGDVLDEVFQLQTTYGPTIWIHCRAALRYVRGGGFVWDGIARDVTAEREAAEALRAAKDAAESAERTKSDFLATMSHEIRTPMNSVIGMARLAMRTDLDPKQRNYLEKINESANVLLGIINDILDFSKIEAGGLTLEGVPFRLESVLETVSSVTTLRAEEKGLEVTYAVAPETPAILKGDSLRLGQVITNLLGNAIKFTEAGDVVVSVSPIWDEQGMSRKLLFSVRDTGIGMSVEQMRNLFSPFTQAQSDISRRYGGTGLGLAISKRLVELMGGEIWVESELGQGSTFFFTIRIEEVEMDSAEHHVRNQVAVNLRGRRILIVDDSASARQALTDMVEGFGMQTTVVESGQDALRVLRVETRRSRPFDVVLLDWRMPGMDGVETARHIKSDEQLEQMPAVLMVTAYGQEAMMQASSGIGLQGVLLKPVTQSVLFNTLLNVFASPAHTSQTAIKSTYIPSDLSAYESLRGKRVLVTDDNALNREVATDFLEYVGVQVFTAVDGRDAIAQLQQHEVDAVLMDIHMPEMNGLEATREIRKHARWAHLPIIALTAQTRSEDQLLSREAGMNGHLTKPIDEVALYTTLIELCIAPTTVASAVVASESPSLAPELAIFSRLSASPQRKANLLRGFLNDFETLPQTFVKYLEQGALFELGELVHQIKGSAGYLDSRQLCSVADIVERAAHNGNMEVVQDLAEGFLRLVHDCLDRVRQGLQLLNAAEPESGGGAAVTAAKLRSLLQKVVPLVQSGDFGAKALLEDLVQGTVGTPWNSLAQQALDAFDDLEIDRAQEVLSLLEIQLGQGATENRA</sequence>
<reference evidence="29 30" key="1">
    <citation type="submission" date="2018-08" db="EMBL/GenBank/DDBJ databases">
        <title>Comamonas testosteroni strain SWCO2.</title>
        <authorList>
            <person name="Jiang N."/>
            <person name="Zhang X.Z."/>
        </authorList>
    </citation>
    <scope>NUCLEOTIDE SEQUENCE [LARGE SCALE GENOMIC DNA]</scope>
    <source>
        <strain evidence="29 30">SWCO2</strain>
    </source>
</reference>
<feature type="modified residue" description="4-aspartylphosphate" evidence="21">
    <location>
        <position position="1083"/>
    </location>
</feature>
<dbReference type="Pfam" id="PF01627">
    <property type="entry name" value="Hpt"/>
    <property type="match status" value="1"/>
</dbReference>
<dbReference type="SUPFAM" id="SSF52172">
    <property type="entry name" value="CheY-like"/>
    <property type="match status" value="2"/>
</dbReference>
<evidence type="ECO:0000256" key="20">
    <source>
        <dbReference type="PROSITE-ProRule" id="PRU00110"/>
    </source>
</evidence>
<feature type="domain" description="HAMP" evidence="27">
    <location>
        <begin position="298"/>
        <end position="356"/>
    </location>
</feature>
<evidence type="ECO:0000313" key="30">
    <source>
        <dbReference type="Proteomes" id="UP000261948"/>
    </source>
</evidence>
<dbReference type="Gene3D" id="6.10.340.10">
    <property type="match status" value="1"/>
</dbReference>
<dbReference type="Pfam" id="PF00072">
    <property type="entry name" value="Response_reg"/>
    <property type="match status" value="2"/>
</dbReference>
<dbReference type="GO" id="GO:0005886">
    <property type="term" value="C:plasma membrane"/>
    <property type="evidence" value="ECO:0007669"/>
    <property type="project" value="UniProtKB-SubCell"/>
</dbReference>
<dbReference type="InterPro" id="IPR001610">
    <property type="entry name" value="PAC"/>
</dbReference>
<keyword evidence="9" id="KW-0547">Nucleotide-binding</keyword>
<dbReference type="CDD" id="cd16922">
    <property type="entry name" value="HATPase_EvgS-ArcB-TorS-like"/>
    <property type="match status" value="1"/>
</dbReference>
<evidence type="ECO:0000259" key="24">
    <source>
        <dbReference type="PROSITE" id="PS50110"/>
    </source>
</evidence>
<accession>A0A373FJ40</accession>
<comment type="function">
    <text evidence="16">Member of the two-component regulatory system BvgS/BvgA. Phosphorylates BvgA via a four-step phosphorelay in response to environmental signals.</text>
</comment>
<dbReference type="Gene3D" id="3.40.50.2300">
    <property type="match status" value="2"/>
</dbReference>
<evidence type="ECO:0000256" key="11">
    <source>
        <dbReference type="ARBA" id="ARBA00022840"/>
    </source>
</evidence>
<evidence type="ECO:0000256" key="21">
    <source>
        <dbReference type="PROSITE-ProRule" id="PRU00169"/>
    </source>
</evidence>
<dbReference type="InterPro" id="IPR036097">
    <property type="entry name" value="HisK_dim/P_sf"/>
</dbReference>
<dbReference type="Pfam" id="PF02518">
    <property type="entry name" value="HATPase_c"/>
    <property type="match status" value="1"/>
</dbReference>
<dbReference type="PROSITE" id="PS50113">
    <property type="entry name" value="PAC"/>
    <property type="match status" value="1"/>
</dbReference>
<dbReference type="CDD" id="cd17546">
    <property type="entry name" value="REC_hyHK_CKI1_RcsC-like"/>
    <property type="match status" value="2"/>
</dbReference>
<dbReference type="InterPro" id="IPR003660">
    <property type="entry name" value="HAMP_dom"/>
</dbReference>
<gene>
    <name evidence="29" type="ORF">DZC30_13985</name>
</gene>
<evidence type="ECO:0000259" key="23">
    <source>
        <dbReference type="PROSITE" id="PS50109"/>
    </source>
</evidence>
<evidence type="ECO:0000256" key="3">
    <source>
        <dbReference type="ARBA" id="ARBA00012438"/>
    </source>
</evidence>
<evidence type="ECO:0000256" key="22">
    <source>
        <dbReference type="SAM" id="Phobius"/>
    </source>
</evidence>
<comment type="subcellular location">
    <subcellularLocation>
        <location evidence="2">Cell membrane</location>
        <topology evidence="2">Multi-pass membrane protein</topology>
    </subcellularLocation>
</comment>
<evidence type="ECO:0000256" key="19">
    <source>
        <dbReference type="ARBA" id="ARBA00070152"/>
    </source>
</evidence>